<feature type="compositionally biased region" description="Basic residues" evidence="1">
    <location>
        <begin position="265"/>
        <end position="274"/>
    </location>
</feature>
<comment type="caution">
    <text evidence="2">The sequence shown here is derived from an EMBL/GenBank/DDBJ whole genome shotgun (WGS) entry which is preliminary data.</text>
</comment>
<name>A0A1Y2A029_9PLEO</name>
<sequence length="274" mass="30697">MCDCQSHEKFRSKQNTVQLNPVENSSSAGSQSGGCYGEPLSSSRATPLHLLHPSSIHLLSSQLEPLQHPIHYSPHRNVPHWHSDESVYIIEALRARSRRWAEAAATTIEHATSRYPTQNTHPADDHCRIQAVKVQRSPEQTGIVCAFEKSPLKPPTFYTDRAISASLWHASLSDRATPRHSHHEFWTHADTGPGRVESRTSIGLRHGTLRCASAAPGLTLDFEGSFYPFFAVSFALDCLLLCRPQCRQGFPKTQAPSRTEGPPLRWKHVRPSRY</sequence>
<gene>
    <name evidence="2" type="ORF">BCR34DRAFT_154913</name>
</gene>
<organism evidence="2 3">
    <name type="scientific">Clohesyomyces aquaticus</name>
    <dbReference type="NCBI Taxonomy" id="1231657"/>
    <lineage>
        <taxon>Eukaryota</taxon>
        <taxon>Fungi</taxon>
        <taxon>Dikarya</taxon>
        <taxon>Ascomycota</taxon>
        <taxon>Pezizomycotina</taxon>
        <taxon>Dothideomycetes</taxon>
        <taxon>Pleosporomycetidae</taxon>
        <taxon>Pleosporales</taxon>
        <taxon>Lindgomycetaceae</taxon>
        <taxon>Clohesyomyces</taxon>
    </lineage>
</organism>
<accession>A0A1Y2A029</accession>
<protein>
    <submittedName>
        <fullName evidence="2">Uncharacterized protein</fullName>
    </submittedName>
</protein>
<proteinExistence type="predicted"/>
<dbReference type="EMBL" id="MCFA01000022">
    <property type="protein sequence ID" value="ORY15883.1"/>
    <property type="molecule type" value="Genomic_DNA"/>
</dbReference>
<feature type="region of interest" description="Disordered" evidence="1">
    <location>
        <begin position="251"/>
        <end position="274"/>
    </location>
</feature>
<keyword evidence="3" id="KW-1185">Reference proteome</keyword>
<feature type="region of interest" description="Disordered" evidence="1">
    <location>
        <begin position="1"/>
        <end position="40"/>
    </location>
</feature>
<evidence type="ECO:0000256" key="1">
    <source>
        <dbReference type="SAM" id="MobiDB-lite"/>
    </source>
</evidence>
<reference evidence="2 3" key="1">
    <citation type="submission" date="2016-07" db="EMBL/GenBank/DDBJ databases">
        <title>Pervasive Adenine N6-methylation of Active Genes in Fungi.</title>
        <authorList>
            <consortium name="DOE Joint Genome Institute"/>
            <person name="Mondo S.J."/>
            <person name="Dannebaum R.O."/>
            <person name="Kuo R.C."/>
            <person name="Labutti K."/>
            <person name="Haridas S."/>
            <person name="Kuo A."/>
            <person name="Salamov A."/>
            <person name="Ahrendt S.R."/>
            <person name="Lipzen A."/>
            <person name="Sullivan W."/>
            <person name="Andreopoulos W.B."/>
            <person name="Clum A."/>
            <person name="Lindquist E."/>
            <person name="Daum C."/>
            <person name="Ramamoorthy G.K."/>
            <person name="Gryganskyi A."/>
            <person name="Culley D."/>
            <person name="Magnuson J.K."/>
            <person name="James T.Y."/>
            <person name="O'Malley M.A."/>
            <person name="Stajich J.E."/>
            <person name="Spatafora J.W."/>
            <person name="Visel A."/>
            <person name="Grigoriev I.V."/>
        </authorList>
    </citation>
    <scope>NUCLEOTIDE SEQUENCE [LARGE SCALE GENOMIC DNA]</scope>
    <source>
        <strain evidence="2 3">CBS 115471</strain>
    </source>
</reference>
<feature type="compositionally biased region" description="Polar residues" evidence="1">
    <location>
        <begin position="13"/>
        <end position="30"/>
    </location>
</feature>
<evidence type="ECO:0000313" key="2">
    <source>
        <dbReference type="EMBL" id="ORY15883.1"/>
    </source>
</evidence>
<dbReference type="Proteomes" id="UP000193144">
    <property type="component" value="Unassembled WGS sequence"/>
</dbReference>
<evidence type="ECO:0000313" key="3">
    <source>
        <dbReference type="Proteomes" id="UP000193144"/>
    </source>
</evidence>
<feature type="compositionally biased region" description="Basic and acidic residues" evidence="1">
    <location>
        <begin position="1"/>
        <end position="11"/>
    </location>
</feature>
<dbReference type="AlphaFoldDB" id="A0A1Y2A029"/>